<reference evidence="1" key="1">
    <citation type="journal article" date="2021" name="Proc. Natl. Acad. Sci. U.S.A.">
        <title>A Catalog of Tens of Thousands of Viruses from Human Metagenomes Reveals Hidden Associations with Chronic Diseases.</title>
        <authorList>
            <person name="Tisza M.J."/>
            <person name="Buck C.B."/>
        </authorList>
    </citation>
    <scope>NUCLEOTIDE SEQUENCE</scope>
    <source>
        <strain evidence="1">CtL4h4</strain>
    </source>
</reference>
<name>A0A8S5TGC9_9VIRU</name>
<accession>A0A8S5TGC9</accession>
<sequence>MSALDKQNKEQPIIASSMFGVSIMNLTDELLFQTEKPKFVREFESEMKRAYSEDVLSTISNPNEHVRYQFFENNGVNMYFSTYDSFERIYKGGVLDSLRLPIKIVLTNGKSVSENKVFYNLIIHILTDEAREFVQKSIQNLKK</sequence>
<dbReference type="EMBL" id="BK032819">
    <property type="protein sequence ID" value="DAF62039.1"/>
    <property type="molecule type" value="Genomic_DNA"/>
</dbReference>
<proteinExistence type="predicted"/>
<organism evidence="1">
    <name type="scientific">Phage sp. ctL4h4</name>
    <dbReference type="NCBI Taxonomy" id="2828005"/>
    <lineage>
        <taxon>Viruses</taxon>
    </lineage>
</organism>
<protein>
    <submittedName>
        <fullName evidence="1">Uncharacterized protein</fullName>
    </submittedName>
</protein>
<evidence type="ECO:0000313" key="1">
    <source>
        <dbReference type="EMBL" id="DAF62039.1"/>
    </source>
</evidence>